<reference evidence="5" key="2">
    <citation type="submission" date="2020-09" db="EMBL/GenBank/DDBJ databases">
        <authorList>
            <person name="Sun Q."/>
            <person name="Zhou Y."/>
        </authorList>
    </citation>
    <scope>NUCLEOTIDE SEQUENCE</scope>
    <source>
        <strain evidence="5">CGMCC 1.12160</strain>
    </source>
</reference>
<proteinExistence type="inferred from homology"/>
<dbReference type="Proteomes" id="UP000605670">
    <property type="component" value="Unassembled WGS sequence"/>
</dbReference>
<dbReference type="SUPFAM" id="SSF53850">
    <property type="entry name" value="Periplasmic binding protein-like II"/>
    <property type="match status" value="1"/>
</dbReference>
<reference evidence="5" key="1">
    <citation type="journal article" date="2014" name="Int. J. Syst. Evol. Microbiol.">
        <title>Complete genome sequence of Corynebacterium casei LMG S-19264T (=DSM 44701T), isolated from a smear-ripened cheese.</title>
        <authorList>
            <consortium name="US DOE Joint Genome Institute (JGI-PGF)"/>
            <person name="Walter F."/>
            <person name="Albersmeier A."/>
            <person name="Kalinowski J."/>
            <person name="Ruckert C."/>
        </authorList>
    </citation>
    <scope>NUCLEOTIDE SEQUENCE</scope>
    <source>
        <strain evidence="5">CGMCC 1.12160</strain>
    </source>
</reference>
<dbReference type="PROSITE" id="PS51257">
    <property type="entry name" value="PROKAR_LIPOPROTEIN"/>
    <property type="match status" value="1"/>
</dbReference>
<gene>
    <name evidence="5" type="ORF">GCM10011366_22910</name>
</gene>
<sequence>MKRNLTATVLLVGSLVLTTACSGTGGSSAAKEKEATFPAGGDVSYSKYGDYPQTTTKDVEGPCSWHATSAKDYSGVTLKVISHAVPVLGEPTVLHAKQFSELTGAKVDVVNVPFGELYQKLITPLQAGQPAYDVMFYPSLWIGDMAPYLEPVPQQYLDTAGMKDVTKAFMDVATWDGKVVQYPVDGDRHYLKVRTDLLTDPKNMADYKAETGDDLRVPTTWSEYQQVAEFLTGRKGAQGEAVFGSAEVTKRDDLTFSAFISRAAAYAKHPDAKGGFFFDAETMEPLINTPGWVKALDDFVAIAPSLPPGGTNFGLGDEILSFGGGQAAMSYSWDDAFIQAQQPDSPIRNEVAAAQLPGTDEVWNPETGQWDKQPNQAAYFTWGWTSAVAGSSKNTEAAFDFLCFFSNEANTALDLQIGRFGINPYRNAHFDAAFWEEQGWSAEAATSYVETLADMETNPNRVFDLRVPGVNQYMSSLATGVAAAMAGQKSSQEALDGVAQEWKAITEQVGKDEVQAAYRNVVKLENGEG</sequence>
<dbReference type="AlphaFoldDB" id="A0A917F6Y6"/>
<evidence type="ECO:0000256" key="1">
    <source>
        <dbReference type="ARBA" id="ARBA00008520"/>
    </source>
</evidence>
<evidence type="ECO:0000313" key="5">
    <source>
        <dbReference type="EMBL" id="GGF54464.1"/>
    </source>
</evidence>
<dbReference type="EMBL" id="BMEM01000003">
    <property type="protein sequence ID" value="GGF54464.1"/>
    <property type="molecule type" value="Genomic_DNA"/>
</dbReference>
<keyword evidence="2" id="KW-0813">Transport</keyword>
<organism evidence="5 6">
    <name type="scientific">Ornithinimicrobium tianjinense</name>
    <dbReference type="NCBI Taxonomy" id="1195761"/>
    <lineage>
        <taxon>Bacteria</taxon>
        <taxon>Bacillati</taxon>
        <taxon>Actinomycetota</taxon>
        <taxon>Actinomycetes</taxon>
        <taxon>Micrococcales</taxon>
        <taxon>Ornithinimicrobiaceae</taxon>
        <taxon>Ornithinimicrobium</taxon>
    </lineage>
</organism>
<evidence type="ECO:0000313" key="6">
    <source>
        <dbReference type="Proteomes" id="UP000605670"/>
    </source>
</evidence>
<feature type="chain" id="PRO_5038766444" evidence="4">
    <location>
        <begin position="23"/>
        <end position="529"/>
    </location>
</feature>
<dbReference type="PANTHER" id="PTHR43649:SF34">
    <property type="entry name" value="ABC TRANSPORTER PERIPLASMIC-BINDING PROTEIN YCJN-RELATED"/>
    <property type="match status" value="1"/>
</dbReference>
<accession>A0A917F6Y6</accession>
<comment type="caution">
    <text evidence="5">The sequence shown here is derived from an EMBL/GenBank/DDBJ whole genome shotgun (WGS) entry which is preliminary data.</text>
</comment>
<keyword evidence="6" id="KW-1185">Reference proteome</keyword>
<evidence type="ECO:0000256" key="4">
    <source>
        <dbReference type="SAM" id="SignalP"/>
    </source>
</evidence>
<dbReference type="InterPro" id="IPR006059">
    <property type="entry name" value="SBP"/>
</dbReference>
<dbReference type="Gene3D" id="3.40.190.10">
    <property type="entry name" value="Periplasmic binding protein-like II"/>
    <property type="match status" value="2"/>
</dbReference>
<dbReference type="RefSeq" id="WP_188430862.1">
    <property type="nucleotide sequence ID" value="NZ_BAABKH010000003.1"/>
</dbReference>
<evidence type="ECO:0000256" key="2">
    <source>
        <dbReference type="ARBA" id="ARBA00022448"/>
    </source>
</evidence>
<name>A0A917F6Y6_9MICO</name>
<comment type="similarity">
    <text evidence="1">Belongs to the bacterial solute-binding protein 1 family.</text>
</comment>
<protein>
    <submittedName>
        <fullName evidence="5">Sugar ABC transporter substrate-binding protein</fullName>
    </submittedName>
</protein>
<dbReference type="Pfam" id="PF13416">
    <property type="entry name" value="SBP_bac_8"/>
    <property type="match status" value="1"/>
</dbReference>
<dbReference type="PANTHER" id="PTHR43649">
    <property type="entry name" value="ARABINOSE-BINDING PROTEIN-RELATED"/>
    <property type="match status" value="1"/>
</dbReference>
<dbReference type="InterPro" id="IPR050490">
    <property type="entry name" value="Bact_solute-bd_prot1"/>
</dbReference>
<evidence type="ECO:0000256" key="3">
    <source>
        <dbReference type="ARBA" id="ARBA00022729"/>
    </source>
</evidence>
<feature type="signal peptide" evidence="4">
    <location>
        <begin position="1"/>
        <end position="22"/>
    </location>
</feature>
<keyword evidence="3 4" id="KW-0732">Signal</keyword>